<accession>A0AAD2EEU4</accession>
<dbReference type="InterPro" id="IPR011047">
    <property type="entry name" value="Quinoprotein_ADH-like_sf"/>
</dbReference>
<feature type="domain" description="WDHD1/CFT4 second beta-propeller" evidence="2">
    <location>
        <begin position="296"/>
        <end position="430"/>
    </location>
</feature>
<dbReference type="Proteomes" id="UP000834106">
    <property type="component" value="Chromosome 23"/>
</dbReference>
<evidence type="ECO:0000259" key="2">
    <source>
        <dbReference type="Pfam" id="PF12341"/>
    </source>
</evidence>
<dbReference type="PANTHER" id="PTHR19932">
    <property type="entry name" value="WD REPEAT AND HMG-BOX DNA BINDING PROTEIN"/>
    <property type="match status" value="1"/>
</dbReference>
<dbReference type="GO" id="GO:0000278">
    <property type="term" value="P:mitotic cell cycle"/>
    <property type="evidence" value="ECO:0007669"/>
    <property type="project" value="TreeGrafter"/>
</dbReference>
<dbReference type="GO" id="GO:0043596">
    <property type="term" value="C:nuclear replication fork"/>
    <property type="evidence" value="ECO:0007669"/>
    <property type="project" value="TreeGrafter"/>
</dbReference>
<dbReference type="GO" id="GO:0006281">
    <property type="term" value="P:DNA repair"/>
    <property type="evidence" value="ECO:0007669"/>
    <property type="project" value="TreeGrafter"/>
</dbReference>
<dbReference type="GO" id="GO:0003682">
    <property type="term" value="F:chromatin binding"/>
    <property type="evidence" value="ECO:0007669"/>
    <property type="project" value="TreeGrafter"/>
</dbReference>
<dbReference type="SUPFAM" id="SSF50998">
    <property type="entry name" value="Quinoprotein alcohol dehydrogenase-like"/>
    <property type="match status" value="1"/>
</dbReference>
<dbReference type="GO" id="GO:0006261">
    <property type="term" value="P:DNA-templated DNA replication"/>
    <property type="evidence" value="ECO:0007669"/>
    <property type="project" value="TreeGrafter"/>
</dbReference>
<evidence type="ECO:0000313" key="3">
    <source>
        <dbReference type="EMBL" id="CAI9786763.1"/>
    </source>
</evidence>
<dbReference type="InterPro" id="IPR015943">
    <property type="entry name" value="WD40/YVTN_repeat-like_dom_sf"/>
</dbReference>
<dbReference type="AlphaFoldDB" id="A0AAD2EEU4"/>
<sequence>MKQINSNRRITRDFVELDGVVDGPRSKDGGIKANCQGSDTFLGAILRPTSQDLHCQFEPFLSINLAQCWLLLAMTEGIKLVNTVDGTIARVLKGHKGSITSLAFDPKIMNILGWSPDGDMLAVPGLKNDVVIVDRQVLIWEVDKKQDIERQKFNYSVSCMAWKPHGNALAVIDFMGKYGLWESVVPSSMKSPTEDIPSLYSSGFVLFDNEEEPGASGSLSDLNEDSHGESEPPSRKRLRKHSIYDDDWEDEITDELESTRKVENRKKPSNAHKNDLNNVKNSVRNTVATARLKMQEAFQPGATPMQPGKRHFLCYNMLGSITTMARDGYSHIEIDFHDTSNGPRIPAMTDYFGFTMAALNENGSVFADPGKGEKNMSTLMYRPFSTWANNSEWSMRFEDEEVRALALGSAWIAAVTSLNFLRLAEVCSLPRRGQWLLQWASRSNLRLSPILLLLLPPMIRCLSLECSTFTLGLNLLEEDYH</sequence>
<protein>
    <recommendedName>
        <fullName evidence="2">WDHD1/CFT4 second beta-propeller domain-containing protein</fullName>
    </recommendedName>
</protein>
<dbReference type="EMBL" id="OU503058">
    <property type="protein sequence ID" value="CAI9786763.1"/>
    <property type="molecule type" value="Genomic_DNA"/>
</dbReference>
<keyword evidence="4" id="KW-1185">Reference proteome</keyword>
<dbReference type="Gene3D" id="2.130.10.10">
    <property type="entry name" value="YVTN repeat-like/Quinoprotein amine dehydrogenase"/>
    <property type="match status" value="1"/>
</dbReference>
<proteinExistence type="predicted"/>
<evidence type="ECO:0000256" key="1">
    <source>
        <dbReference type="SAM" id="MobiDB-lite"/>
    </source>
</evidence>
<dbReference type="PANTHER" id="PTHR19932:SF10">
    <property type="entry name" value="WD REPEAT AND HMG-BOX DNA-BINDING PROTEIN 1"/>
    <property type="match status" value="1"/>
</dbReference>
<feature type="compositionally biased region" description="Basic and acidic residues" evidence="1">
    <location>
        <begin position="224"/>
        <end position="234"/>
    </location>
</feature>
<dbReference type="InterPro" id="IPR022100">
    <property type="entry name" value="WDHD1/CFT4_beta-prop_2nd"/>
</dbReference>
<name>A0AAD2EEU4_9LAMI</name>
<organism evidence="3 4">
    <name type="scientific">Fraxinus pennsylvanica</name>
    <dbReference type="NCBI Taxonomy" id="56036"/>
    <lineage>
        <taxon>Eukaryota</taxon>
        <taxon>Viridiplantae</taxon>
        <taxon>Streptophyta</taxon>
        <taxon>Embryophyta</taxon>
        <taxon>Tracheophyta</taxon>
        <taxon>Spermatophyta</taxon>
        <taxon>Magnoliopsida</taxon>
        <taxon>eudicotyledons</taxon>
        <taxon>Gunneridae</taxon>
        <taxon>Pentapetalae</taxon>
        <taxon>asterids</taxon>
        <taxon>lamiids</taxon>
        <taxon>Lamiales</taxon>
        <taxon>Oleaceae</taxon>
        <taxon>Oleeae</taxon>
        <taxon>Fraxinus</taxon>
    </lineage>
</organism>
<dbReference type="Pfam" id="PF12341">
    <property type="entry name" value="Mcl1_mid"/>
    <property type="match status" value="1"/>
</dbReference>
<reference evidence="3" key="1">
    <citation type="submission" date="2023-05" db="EMBL/GenBank/DDBJ databases">
        <authorList>
            <person name="Huff M."/>
        </authorList>
    </citation>
    <scope>NUCLEOTIDE SEQUENCE</scope>
</reference>
<gene>
    <name evidence="3" type="ORF">FPE_LOCUS34193</name>
</gene>
<feature type="region of interest" description="Disordered" evidence="1">
    <location>
        <begin position="212"/>
        <end position="239"/>
    </location>
</feature>
<evidence type="ECO:0000313" key="4">
    <source>
        <dbReference type="Proteomes" id="UP000834106"/>
    </source>
</evidence>